<accession>A0A087U4C5</accession>
<dbReference type="GO" id="GO:0005829">
    <property type="term" value="C:cytosol"/>
    <property type="evidence" value="ECO:0007669"/>
    <property type="project" value="TreeGrafter"/>
</dbReference>
<evidence type="ECO:0000313" key="3">
    <source>
        <dbReference type="Proteomes" id="UP000054359"/>
    </source>
</evidence>
<dbReference type="OMA" id="DHENITQ"/>
<organism evidence="2 3">
    <name type="scientific">Stegodyphus mimosarum</name>
    <name type="common">African social velvet spider</name>
    <dbReference type="NCBI Taxonomy" id="407821"/>
    <lineage>
        <taxon>Eukaryota</taxon>
        <taxon>Metazoa</taxon>
        <taxon>Ecdysozoa</taxon>
        <taxon>Arthropoda</taxon>
        <taxon>Chelicerata</taxon>
        <taxon>Arachnida</taxon>
        <taxon>Araneae</taxon>
        <taxon>Araneomorphae</taxon>
        <taxon>Entelegynae</taxon>
        <taxon>Eresoidea</taxon>
        <taxon>Eresidae</taxon>
        <taxon>Stegodyphus</taxon>
    </lineage>
</organism>
<dbReference type="Proteomes" id="UP000054359">
    <property type="component" value="Unassembled WGS sequence"/>
</dbReference>
<sequence length="296" mass="33053">MLMCELIKQLELAQENLLEAAIRAPLYGILTCIRSVLCQVKFSNIKDTYSLKQWHDLILELITLSIKVASSVEPVVCNSSPEGHLPMDADHENITQLQAAVRRAIGCRFQSALVQPLEQSSNGGLQVDDAVVLDFVKTHAVTAQMLLLCCWRTHKEISLLFGEIAELVPIFFPEVSTENGILNATQVEKIGEYFTRQMSLVKHKGAFEQAYIGFSKLCSRLWRSNFLKLQELPKVWLGELLLAIRGLKENMQLCPTRRSAGLPFIIQALLASEPGIGNSSFFKETMSIFLSLAEDG</sequence>
<dbReference type="Pfam" id="PF10350">
    <property type="entry name" value="DUF2428"/>
    <property type="match status" value="1"/>
</dbReference>
<dbReference type="AlphaFoldDB" id="A0A087U4C5"/>
<dbReference type="PANTHER" id="PTHR14387">
    <property type="entry name" value="THADA/DEATH RECEPTOR INTERACTING PROTEIN"/>
    <property type="match status" value="1"/>
</dbReference>
<dbReference type="PANTHER" id="PTHR14387:SF7">
    <property type="entry name" value="THYROID ADENOMA-ASSOCIATED PROTEIN"/>
    <property type="match status" value="1"/>
</dbReference>
<reference evidence="2 3" key="1">
    <citation type="submission" date="2013-11" db="EMBL/GenBank/DDBJ databases">
        <title>Genome sequencing of Stegodyphus mimosarum.</title>
        <authorList>
            <person name="Bechsgaard J."/>
        </authorList>
    </citation>
    <scope>NUCLEOTIDE SEQUENCE [LARGE SCALE GENOMIC DNA]</scope>
</reference>
<protein>
    <submittedName>
        <fullName evidence="2">Thyroid adenoma-associated protein</fullName>
    </submittedName>
</protein>
<evidence type="ECO:0000313" key="2">
    <source>
        <dbReference type="EMBL" id="KFM72214.1"/>
    </source>
</evidence>
<feature type="domain" description="DUF2428" evidence="1">
    <location>
        <begin position="57"/>
        <end position="294"/>
    </location>
</feature>
<keyword evidence="3" id="KW-1185">Reference proteome</keyword>
<name>A0A087U4C5_STEMI</name>
<dbReference type="GO" id="GO:0030488">
    <property type="term" value="P:tRNA methylation"/>
    <property type="evidence" value="ECO:0007669"/>
    <property type="project" value="TreeGrafter"/>
</dbReference>
<dbReference type="STRING" id="407821.A0A087U4C5"/>
<gene>
    <name evidence="2" type="ORF">X975_05196</name>
</gene>
<dbReference type="InterPro" id="IPR019442">
    <property type="entry name" value="THADA/TRM732_DUF2428"/>
</dbReference>
<proteinExistence type="predicted"/>
<dbReference type="EMBL" id="KK118090">
    <property type="protein sequence ID" value="KFM72214.1"/>
    <property type="molecule type" value="Genomic_DNA"/>
</dbReference>
<dbReference type="InterPro" id="IPR051954">
    <property type="entry name" value="tRNA_methyltransferase_THADA"/>
</dbReference>
<evidence type="ECO:0000259" key="1">
    <source>
        <dbReference type="Pfam" id="PF10350"/>
    </source>
</evidence>
<dbReference type="OrthoDB" id="6421132at2759"/>
<feature type="non-terminal residue" evidence="2">
    <location>
        <position position="296"/>
    </location>
</feature>